<protein>
    <submittedName>
        <fullName evidence="2">SGNH/GDSL hydrolase family protein</fullName>
        <ecNumber evidence="2">3.1.-.-</ecNumber>
    </submittedName>
</protein>
<evidence type="ECO:0000259" key="1">
    <source>
        <dbReference type="Pfam" id="PF13472"/>
    </source>
</evidence>
<reference evidence="2 3" key="1">
    <citation type="submission" date="2024-09" db="EMBL/GenBank/DDBJ databases">
        <authorList>
            <person name="Sun Q."/>
            <person name="Mori K."/>
        </authorList>
    </citation>
    <scope>NUCLEOTIDE SEQUENCE [LARGE SCALE GENOMIC DNA]</scope>
    <source>
        <strain evidence="2 3">CECT 7682</strain>
    </source>
</reference>
<dbReference type="RefSeq" id="WP_290248346.1">
    <property type="nucleotide sequence ID" value="NZ_JAUFQT010000001.1"/>
</dbReference>
<dbReference type="InterPro" id="IPR013830">
    <property type="entry name" value="SGNH_hydro"/>
</dbReference>
<feature type="domain" description="SGNH hydrolase-type esterase" evidence="1">
    <location>
        <begin position="8"/>
        <end position="186"/>
    </location>
</feature>
<dbReference type="GO" id="GO:0016787">
    <property type="term" value="F:hydrolase activity"/>
    <property type="evidence" value="ECO:0007669"/>
    <property type="project" value="UniProtKB-KW"/>
</dbReference>
<proteinExistence type="predicted"/>
<dbReference type="EMBL" id="JBHMEW010000065">
    <property type="protein sequence ID" value="MFB9213037.1"/>
    <property type="molecule type" value="Genomic_DNA"/>
</dbReference>
<comment type="caution">
    <text evidence="2">The sequence shown here is derived from an EMBL/GenBank/DDBJ whole genome shotgun (WGS) entry which is preliminary data.</text>
</comment>
<dbReference type="SUPFAM" id="SSF52266">
    <property type="entry name" value="SGNH hydrolase"/>
    <property type="match status" value="1"/>
</dbReference>
<dbReference type="Proteomes" id="UP001589654">
    <property type="component" value="Unassembled WGS sequence"/>
</dbReference>
<dbReference type="Gene3D" id="3.40.50.1110">
    <property type="entry name" value="SGNH hydrolase"/>
    <property type="match status" value="1"/>
</dbReference>
<dbReference type="InterPro" id="IPR036514">
    <property type="entry name" value="SGNH_hydro_sf"/>
</dbReference>
<evidence type="ECO:0000313" key="3">
    <source>
        <dbReference type="Proteomes" id="UP001589654"/>
    </source>
</evidence>
<keyword evidence="2" id="KW-0378">Hydrolase</keyword>
<dbReference type="EC" id="3.1.-.-" evidence="2"/>
<evidence type="ECO:0000313" key="2">
    <source>
        <dbReference type="EMBL" id="MFB9213037.1"/>
    </source>
</evidence>
<dbReference type="CDD" id="cd01832">
    <property type="entry name" value="SGNH_hydrolase_like_1"/>
    <property type="match status" value="1"/>
</dbReference>
<gene>
    <name evidence="2" type="ORF">ACFFUR_14570</name>
</gene>
<keyword evidence="3" id="KW-1185">Reference proteome</keyword>
<dbReference type="Pfam" id="PF13472">
    <property type="entry name" value="Lipase_GDSL_2"/>
    <property type="match status" value="1"/>
</dbReference>
<sequence length="204" mass="23039">MTPNAYLALGDSYTIGEGVPLKSNFPNQLVKLLNDKGYSFASPEIVAKTGWTTEELLEGIKKAGLEDKTFDLVTLLIGVNNQYREWSLDKYRDEFRLLLDQAIAFAGGDSQKVFVLSIPDWSVSPFGQQHSKSGEKIAREIDAYNQAKKEISNESNVHFVEITTHYREVGHFPKMVVKDQLHPGTDVYLFWAKKLADLVARQLE</sequence>
<name>A0ABV5J966_9BACT</name>
<organism evidence="2 3">
    <name type="scientific">Echinicola jeungdonensis</name>
    <dbReference type="NCBI Taxonomy" id="709343"/>
    <lineage>
        <taxon>Bacteria</taxon>
        <taxon>Pseudomonadati</taxon>
        <taxon>Bacteroidota</taxon>
        <taxon>Cytophagia</taxon>
        <taxon>Cytophagales</taxon>
        <taxon>Cyclobacteriaceae</taxon>
        <taxon>Echinicola</taxon>
    </lineage>
</organism>
<accession>A0ABV5J966</accession>